<organism evidence="7 8">
    <name type="scientific">Acanthocheilonema viteae</name>
    <name type="common">Filarial nematode worm</name>
    <name type="synonym">Dipetalonema viteae</name>
    <dbReference type="NCBI Taxonomy" id="6277"/>
    <lineage>
        <taxon>Eukaryota</taxon>
        <taxon>Metazoa</taxon>
        <taxon>Ecdysozoa</taxon>
        <taxon>Nematoda</taxon>
        <taxon>Chromadorea</taxon>
        <taxon>Rhabditida</taxon>
        <taxon>Spirurina</taxon>
        <taxon>Spiruromorpha</taxon>
        <taxon>Filarioidea</taxon>
        <taxon>Onchocercidae</taxon>
        <taxon>Acanthocheilonema</taxon>
    </lineage>
</organism>
<evidence type="ECO:0000313" key="8">
    <source>
        <dbReference type="Proteomes" id="UP000276991"/>
    </source>
</evidence>
<accession>A0A498S967</accession>
<dbReference type="STRING" id="6277.A0A498S967"/>
<comment type="catalytic activity">
    <reaction evidence="5">
        <text>a ubiquinone + NADH + 5 H(+)(in) = a ubiquinol + NAD(+) + 4 H(+)(out)</text>
        <dbReference type="Rhea" id="RHEA:29091"/>
        <dbReference type="Rhea" id="RHEA-COMP:9565"/>
        <dbReference type="Rhea" id="RHEA-COMP:9566"/>
        <dbReference type="ChEBI" id="CHEBI:15378"/>
        <dbReference type="ChEBI" id="CHEBI:16389"/>
        <dbReference type="ChEBI" id="CHEBI:17976"/>
        <dbReference type="ChEBI" id="CHEBI:57540"/>
        <dbReference type="ChEBI" id="CHEBI:57945"/>
        <dbReference type="EC" id="7.1.1.2"/>
    </reaction>
</comment>
<dbReference type="InterPro" id="IPR033053">
    <property type="entry name" value="Hir3/CABIN1"/>
</dbReference>
<dbReference type="InterPro" id="IPR001750">
    <property type="entry name" value="ND/Mrp_TM"/>
</dbReference>
<evidence type="ECO:0000259" key="6">
    <source>
        <dbReference type="Pfam" id="PF00361"/>
    </source>
</evidence>
<dbReference type="Proteomes" id="UP000276991">
    <property type="component" value="Unassembled WGS sequence"/>
</dbReference>
<proteinExistence type="predicted"/>
<dbReference type="EMBL" id="UPTC01000371">
    <property type="protein sequence ID" value="VBB28260.1"/>
    <property type="molecule type" value="Genomic_DNA"/>
</dbReference>
<evidence type="ECO:0000313" key="7">
    <source>
        <dbReference type="EMBL" id="VBB28260.1"/>
    </source>
</evidence>
<keyword evidence="4" id="KW-0539">Nucleus</keyword>
<dbReference type="PANTHER" id="PTHR15502">
    <property type="entry name" value="CALCINEURIN-BINDING PROTEIN CABIN 1-RELATED"/>
    <property type="match status" value="1"/>
</dbReference>
<comment type="subcellular location">
    <subcellularLocation>
        <location evidence="2">Nucleus</location>
    </subcellularLocation>
</comment>
<gene>
    <name evidence="7" type="ORF">NAV_LOCUS3090</name>
</gene>
<dbReference type="GO" id="GO:0006325">
    <property type="term" value="P:chromatin organization"/>
    <property type="evidence" value="ECO:0007669"/>
    <property type="project" value="InterPro"/>
</dbReference>
<protein>
    <recommendedName>
        <fullName evidence="3">NADH:ubiquinone reductase (H(+)-translocating)</fullName>
        <ecNumber evidence="3">7.1.1.2</ecNumber>
    </recommendedName>
</protein>
<dbReference type="GO" id="GO:0031491">
    <property type="term" value="F:nucleosome binding"/>
    <property type="evidence" value="ECO:0007669"/>
    <property type="project" value="TreeGrafter"/>
</dbReference>
<dbReference type="OrthoDB" id="269919at2759"/>
<name>A0A498S967_ACAVI</name>
<dbReference type="GO" id="GO:0008137">
    <property type="term" value="F:NADH dehydrogenase (ubiquinone) activity"/>
    <property type="evidence" value="ECO:0007669"/>
    <property type="project" value="UniProtKB-EC"/>
</dbReference>
<dbReference type="Pfam" id="PF00361">
    <property type="entry name" value="Proton_antipo_M"/>
    <property type="match status" value="1"/>
</dbReference>
<dbReference type="PRINTS" id="PR01434">
    <property type="entry name" value="NADHDHGNASE5"/>
</dbReference>
<comment type="function">
    <text evidence="1">Core subunit of the mitochondrial membrane respiratory chain NADH dehydrogenase (Complex I) that is believed to belong to the minimal assembly required for catalysis. Complex I functions in the transfer of electrons from NADH to the respiratory chain. The immediate electron acceptor for the enzyme is believed to be ubiquinone.</text>
</comment>
<evidence type="ECO:0000256" key="4">
    <source>
        <dbReference type="ARBA" id="ARBA00023242"/>
    </source>
</evidence>
<feature type="domain" description="NADH:quinone oxidoreductase/Mrp antiporter transmembrane" evidence="6">
    <location>
        <begin position="1"/>
        <end position="64"/>
    </location>
</feature>
<evidence type="ECO:0000256" key="2">
    <source>
        <dbReference type="ARBA" id="ARBA00004123"/>
    </source>
</evidence>
<sequence>MLFVSAFIKGGQYPFGSWLPKAMAAPTPVSCLVHSSTLVTAGVMLMDCGCRLYLQIAPHSWTLHSFPLFVLNEFSKIRAHPAVAEILSTRECMEQSRAFIDEVHQCLFCLYGCPSRRKRQLEEHGGTHNHEPSLKDIENVLSLLLPDKIPPYDGTCSFDLIEFVQKKASSFVESTENEKEMMFAFDRFIAQTEVHADWPRCAESSQLRSGVFYQLALHSYRNHKADDAVYYAKLFLLCASAALPNEVDEDEMFPHFDCSVFSFRMALFFDPLDRYVIFNFGSALYQINSRIRRYRDKLPMDDIRHRWAERRIRGLLEESRRQFEICISRLPDGDVDKWRCHYFLAKITEKCGNALEDVFHHYHKCALQLEATGVQYPSRINTKRQEHAEAIEIHYRAYACLLKCLLEREVDWNREDLMLMHAFALCFRSHGVCKQKDSDEFSHCPQVKAAVSNLIYKCTESTDAVQRVLEDLIERTALKLEILNLCEEAFNICILRFPHFKSYYRLSQLALYKGDIQEASNYLFGRFLTRKRTNYNPDNIFENVITISCEDIDRGDALQYHLARIGALAIHLSALLDDFEALVTLIHTFCTLDFCNNTDYLLKRDLMMLYRNGLTRFFDCIQRKIKNSAVESQLLCSIYDLYQYAERNNVHRLCERIRPIIFSATKKFPTYDEKIEPIMFCKQLYIASKRKLGKRKLSSSSAVPAKSFRLFSSPNLSLTFT</sequence>
<evidence type="ECO:0000256" key="5">
    <source>
        <dbReference type="ARBA" id="ARBA00049551"/>
    </source>
</evidence>
<dbReference type="AlphaFoldDB" id="A0A498S967"/>
<dbReference type="EC" id="7.1.1.2" evidence="3"/>
<reference evidence="7 8" key="1">
    <citation type="submission" date="2018-08" db="EMBL/GenBank/DDBJ databases">
        <authorList>
            <person name="Laetsch R D."/>
            <person name="Stevens L."/>
            <person name="Kumar S."/>
            <person name="Blaxter L. M."/>
        </authorList>
    </citation>
    <scope>NUCLEOTIDE SEQUENCE [LARGE SCALE GENOMIC DNA]</scope>
</reference>
<evidence type="ECO:0000256" key="1">
    <source>
        <dbReference type="ARBA" id="ARBA00003257"/>
    </source>
</evidence>
<dbReference type="PANTHER" id="PTHR15502:SF7">
    <property type="entry name" value="CALCINEURIN-BINDING PROTEIN CABIN-1"/>
    <property type="match status" value="1"/>
</dbReference>
<dbReference type="GO" id="GO:0005634">
    <property type="term" value="C:nucleus"/>
    <property type="evidence" value="ECO:0007669"/>
    <property type="project" value="UniProtKB-SubCell"/>
</dbReference>
<evidence type="ECO:0000256" key="3">
    <source>
        <dbReference type="ARBA" id="ARBA00012944"/>
    </source>
</evidence>
<keyword evidence="8" id="KW-1185">Reference proteome</keyword>